<evidence type="ECO:0000256" key="1">
    <source>
        <dbReference type="SAM" id="Phobius"/>
    </source>
</evidence>
<organism evidence="3 4">
    <name type="scientific">Pontibacter cellulosilyticus</name>
    <dbReference type="NCBI Taxonomy" id="1720253"/>
    <lineage>
        <taxon>Bacteria</taxon>
        <taxon>Pseudomonadati</taxon>
        <taxon>Bacteroidota</taxon>
        <taxon>Cytophagia</taxon>
        <taxon>Cytophagales</taxon>
        <taxon>Hymenobacteraceae</taxon>
        <taxon>Pontibacter</taxon>
    </lineage>
</organism>
<keyword evidence="4" id="KW-1185">Reference proteome</keyword>
<keyword evidence="1" id="KW-0472">Membrane</keyword>
<feature type="transmembrane region" description="Helical" evidence="1">
    <location>
        <begin position="214"/>
        <end position="230"/>
    </location>
</feature>
<sequence>MINQQEMIEISQAETSKTKILIYSLSLVFLTLIALWFRVPLEAELLTFIERPLVASLMAGSLIRFLIIICLSVFIVKKRLLAFNGLYPFDLRNPLLLLLLPVIVILLLAYSSYEIYFKAEPFILFFFGLAQTLVGVLEELLFRGIILPLLILYFAGKNKSILKAVWFSSLLFGAVHAVALIRNPESIWDVTNTVIFAIGIGFLFACLLLRSRNILVPIFLHFLIDFTNGAGDLNEVEVLTPTPTTSTIVLTLAVVTAMSLFFIGIGYWLMKRVQKEEWLQKAAMIHV</sequence>
<proteinExistence type="predicted"/>
<name>A0A923N480_9BACT</name>
<dbReference type="AlphaFoldDB" id="A0A923N480"/>
<feature type="transmembrane region" description="Helical" evidence="1">
    <location>
        <begin position="53"/>
        <end position="75"/>
    </location>
</feature>
<dbReference type="GO" id="GO:0004175">
    <property type="term" value="F:endopeptidase activity"/>
    <property type="evidence" value="ECO:0007669"/>
    <property type="project" value="UniProtKB-ARBA"/>
</dbReference>
<keyword evidence="3" id="KW-0378">Hydrolase</keyword>
<keyword evidence="3" id="KW-0645">Protease</keyword>
<feature type="transmembrane region" description="Helical" evidence="1">
    <location>
        <begin position="122"/>
        <end position="154"/>
    </location>
</feature>
<keyword evidence="3" id="KW-0482">Metalloprotease</keyword>
<dbReference type="Proteomes" id="UP000603640">
    <property type="component" value="Unassembled WGS sequence"/>
</dbReference>
<feature type="domain" description="CAAX prenyl protease 2/Lysostaphin resistance protein A-like" evidence="2">
    <location>
        <begin position="123"/>
        <end position="226"/>
    </location>
</feature>
<gene>
    <name evidence="3" type="ORF">H8S84_03715</name>
</gene>
<feature type="transmembrane region" description="Helical" evidence="1">
    <location>
        <begin position="20"/>
        <end position="41"/>
    </location>
</feature>
<dbReference type="EMBL" id="JACRVF010000001">
    <property type="protein sequence ID" value="MBC5991938.1"/>
    <property type="molecule type" value="Genomic_DNA"/>
</dbReference>
<dbReference type="RefSeq" id="WP_187065909.1">
    <property type="nucleotide sequence ID" value="NZ_JACRVF010000001.1"/>
</dbReference>
<reference evidence="3" key="1">
    <citation type="submission" date="2020-08" db="EMBL/GenBank/DDBJ databases">
        <title>Pontibacter sp. SD6 16S ribosomal RNA gene Genome sequencing and assembly.</title>
        <authorList>
            <person name="Kang M."/>
        </authorList>
    </citation>
    <scope>NUCLEOTIDE SEQUENCE</scope>
    <source>
        <strain evidence="3">SD6</strain>
    </source>
</reference>
<feature type="transmembrane region" description="Helical" evidence="1">
    <location>
        <begin position="187"/>
        <end position="209"/>
    </location>
</feature>
<evidence type="ECO:0000259" key="2">
    <source>
        <dbReference type="Pfam" id="PF02517"/>
    </source>
</evidence>
<evidence type="ECO:0000313" key="3">
    <source>
        <dbReference type="EMBL" id="MBC5991938.1"/>
    </source>
</evidence>
<dbReference type="Pfam" id="PF02517">
    <property type="entry name" value="Rce1-like"/>
    <property type="match status" value="1"/>
</dbReference>
<keyword evidence="1" id="KW-1133">Transmembrane helix</keyword>
<feature type="transmembrane region" description="Helical" evidence="1">
    <location>
        <begin position="250"/>
        <end position="270"/>
    </location>
</feature>
<accession>A0A923N480</accession>
<protein>
    <submittedName>
        <fullName evidence="3">CPBP family intramembrane metalloprotease</fullName>
    </submittedName>
</protein>
<evidence type="ECO:0000313" key="4">
    <source>
        <dbReference type="Proteomes" id="UP000603640"/>
    </source>
</evidence>
<comment type="caution">
    <text evidence="3">The sequence shown here is derived from an EMBL/GenBank/DDBJ whole genome shotgun (WGS) entry which is preliminary data.</text>
</comment>
<dbReference type="GO" id="GO:0080120">
    <property type="term" value="P:CAAX-box protein maturation"/>
    <property type="evidence" value="ECO:0007669"/>
    <property type="project" value="UniProtKB-ARBA"/>
</dbReference>
<dbReference type="GO" id="GO:0008237">
    <property type="term" value="F:metallopeptidase activity"/>
    <property type="evidence" value="ECO:0007669"/>
    <property type="project" value="UniProtKB-KW"/>
</dbReference>
<feature type="transmembrane region" description="Helical" evidence="1">
    <location>
        <begin position="161"/>
        <end position="181"/>
    </location>
</feature>
<feature type="transmembrane region" description="Helical" evidence="1">
    <location>
        <begin position="95"/>
        <end position="116"/>
    </location>
</feature>
<dbReference type="InterPro" id="IPR003675">
    <property type="entry name" value="Rce1/LyrA-like_dom"/>
</dbReference>
<keyword evidence="1" id="KW-0812">Transmembrane</keyword>